<comment type="caution">
    <text evidence="1">The sequence shown here is derived from an EMBL/GenBank/DDBJ whole genome shotgun (WGS) entry which is preliminary data.</text>
</comment>
<gene>
    <name evidence="1" type="ORF">DFH08DRAFT_867138</name>
</gene>
<dbReference type="EMBL" id="JARIHO010000018">
    <property type="protein sequence ID" value="KAJ7348015.1"/>
    <property type="molecule type" value="Genomic_DNA"/>
</dbReference>
<dbReference type="Proteomes" id="UP001218218">
    <property type="component" value="Unassembled WGS sequence"/>
</dbReference>
<dbReference type="AlphaFoldDB" id="A0AAD7ER61"/>
<name>A0AAD7ER61_9AGAR</name>
<accession>A0AAD7ER61</accession>
<keyword evidence="2" id="KW-1185">Reference proteome</keyword>
<evidence type="ECO:0000313" key="2">
    <source>
        <dbReference type="Proteomes" id="UP001218218"/>
    </source>
</evidence>
<organism evidence="1 2">
    <name type="scientific">Mycena albidolilacea</name>
    <dbReference type="NCBI Taxonomy" id="1033008"/>
    <lineage>
        <taxon>Eukaryota</taxon>
        <taxon>Fungi</taxon>
        <taxon>Dikarya</taxon>
        <taxon>Basidiomycota</taxon>
        <taxon>Agaricomycotina</taxon>
        <taxon>Agaricomycetes</taxon>
        <taxon>Agaricomycetidae</taxon>
        <taxon>Agaricales</taxon>
        <taxon>Marasmiineae</taxon>
        <taxon>Mycenaceae</taxon>
        <taxon>Mycena</taxon>
    </lineage>
</organism>
<proteinExistence type="predicted"/>
<evidence type="ECO:0000313" key="1">
    <source>
        <dbReference type="EMBL" id="KAJ7348015.1"/>
    </source>
</evidence>
<sequence length="165" mass="18844">MAFYAIFSSFSSSSSSTAPSLRSRRVPDDFDSELLVEPPPDEGGVGRDVYLVRRPLDVPIEEAYLAHWAVKVGDYVHELVNVDGFCQYKCQRYDRGGPWPKEERRGATTFNDAAVILAAIKTIKSNREYDPMTNNCQHFAWRLMNRLTGQTTTFLEHHLNMPDRN</sequence>
<reference evidence="1" key="1">
    <citation type="submission" date="2023-03" db="EMBL/GenBank/DDBJ databases">
        <title>Massive genome expansion in bonnet fungi (Mycena s.s.) driven by repeated elements and novel gene families across ecological guilds.</title>
        <authorList>
            <consortium name="Lawrence Berkeley National Laboratory"/>
            <person name="Harder C.B."/>
            <person name="Miyauchi S."/>
            <person name="Viragh M."/>
            <person name="Kuo A."/>
            <person name="Thoen E."/>
            <person name="Andreopoulos B."/>
            <person name="Lu D."/>
            <person name="Skrede I."/>
            <person name="Drula E."/>
            <person name="Henrissat B."/>
            <person name="Morin E."/>
            <person name="Kohler A."/>
            <person name="Barry K."/>
            <person name="LaButti K."/>
            <person name="Morin E."/>
            <person name="Salamov A."/>
            <person name="Lipzen A."/>
            <person name="Mereny Z."/>
            <person name="Hegedus B."/>
            <person name="Baldrian P."/>
            <person name="Stursova M."/>
            <person name="Weitz H."/>
            <person name="Taylor A."/>
            <person name="Grigoriev I.V."/>
            <person name="Nagy L.G."/>
            <person name="Martin F."/>
            <person name="Kauserud H."/>
        </authorList>
    </citation>
    <scope>NUCLEOTIDE SEQUENCE</scope>
    <source>
        <strain evidence="1">CBHHK002</strain>
    </source>
</reference>
<protein>
    <submittedName>
        <fullName evidence="1">Uncharacterized protein</fullName>
    </submittedName>
</protein>